<dbReference type="NCBIfam" id="TIGR02937">
    <property type="entry name" value="sigma70-ECF"/>
    <property type="match status" value="1"/>
</dbReference>
<dbReference type="AlphaFoldDB" id="A0A1P8WN59"/>
<organism evidence="2 3">
    <name type="scientific">Fuerstiella marisgermanici</name>
    <dbReference type="NCBI Taxonomy" id="1891926"/>
    <lineage>
        <taxon>Bacteria</taxon>
        <taxon>Pseudomonadati</taxon>
        <taxon>Planctomycetota</taxon>
        <taxon>Planctomycetia</taxon>
        <taxon>Planctomycetales</taxon>
        <taxon>Planctomycetaceae</taxon>
        <taxon>Fuerstiella</taxon>
    </lineage>
</organism>
<dbReference type="Pfam" id="PF07638">
    <property type="entry name" value="Sigma70_ECF"/>
    <property type="match status" value="1"/>
</dbReference>
<dbReference type="OrthoDB" id="278371at2"/>
<dbReference type="Gene3D" id="1.10.10.10">
    <property type="entry name" value="Winged helix-like DNA-binding domain superfamily/Winged helix DNA-binding domain"/>
    <property type="match status" value="1"/>
</dbReference>
<keyword evidence="3" id="KW-1185">Reference proteome</keyword>
<dbReference type="SUPFAM" id="SSF88659">
    <property type="entry name" value="Sigma3 and sigma4 domains of RNA polymerase sigma factors"/>
    <property type="match status" value="1"/>
</dbReference>
<dbReference type="NCBIfam" id="TIGR02999">
    <property type="entry name" value="Sig-70_X6"/>
    <property type="match status" value="1"/>
</dbReference>
<evidence type="ECO:0000313" key="2">
    <source>
        <dbReference type="EMBL" id="APZ95490.1"/>
    </source>
</evidence>
<dbReference type="GO" id="GO:0006352">
    <property type="term" value="P:DNA-templated transcription initiation"/>
    <property type="evidence" value="ECO:0007669"/>
    <property type="project" value="InterPro"/>
</dbReference>
<name>A0A1P8WN59_9PLAN</name>
<reference evidence="2 3" key="1">
    <citation type="journal article" date="2016" name="Front. Microbiol.">
        <title>Fuerstia marisgermanicae gen. nov., sp. nov., an Unusual Member of the Phylum Planctomycetes from the German Wadden Sea.</title>
        <authorList>
            <person name="Kohn T."/>
            <person name="Heuer A."/>
            <person name="Jogler M."/>
            <person name="Vollmers J."/>
            <person name="Boedeker C."/>
            <person name="Bunk B."/>
            <person name="Rast P."/>
            <person name="Borchert D."/>
            <person name="Glockner I."/>
            <person name="Freese H.M."/>
            <person name="Klenk H.P."/>
            <person name="Overmann J."/>
            <person name="Kaster A.K."/>
            <person name="Rohde M."/>
            <person name="Wiegand S."/>
            <person name="Jogler C."/>
        </authorList>
    </citation>
    <scope>NUCLEOTIDE SEQUENCE [LARGE SCALE GENOMIC DNA]</scope>
    <source>
        <strain evidence="2 3">NH11</strain>
    </source>
</reference>
<dbReference type="KEGG" id="fmr:Fuma_05148"/>
<protein>
    <submittedName>
        <fullName evidence="2">RNA polymerase sigma factor</fullName>
    </submittedName>
</protein>
<accession>A0A1P8WN59</accession>
<dbReference type="Proteomes" id="UP000187735">
    <property type="component" value="Chromosome"/>
</dbReference>
<dbReference type="InterPro" id="IPR036388">
    <property type="entry name" value="WH-like_DNA-bd_sf"/>
</dbReference>
<feature type="domain" description="RNA polymerase sigma-70 ECF-like HTH" evidence="1">
    <location>
        <begin position="1"/>
        <end position="182"/>
    </location>
</feature>
<dbReference type="InterPro" id="IPR053812">
    <property type="entry name" value="HTH_Sigma70_ECF-like"/>
</dbReference>
<evidence type="ECO:0000259" key="1">
    <source>
        <dbReference type="Pfam" id="PF07638"/>
    </source>
</evidence>
<dbReference type="EMBL" id="CP017641">
    <property type="protein sequence ID" value="APZ95490.1"/>
    <property type="molecule type" value="Genomic_DNA"/>
</dbReference>
<evidence type="ECO:0000313" key="3">
    <source>
        <dbReference type="Proteomes" id="UP000187735"/>
    </source>
</evidence>
<dbReference type="InterPro" id="IPR014284">
    <property type="entry name" value="RNA_pol_sigma-70_dom"/>
</dbReference>
<dbReference type="InterPro" id="IPR011517">
    <property type="entry name" value="RNA_pol_sigma70_ECF-like"/>
</dbReference>
<proteinExistence type="predicted"/>
<dbReference type="STRING" id="1891926.Fuma_05148"/>
<dbReference type="GO" id="GO:0003700">
    <property type="term" value="F:DNA-binding transcription factor activity"/>
    <property type="evidence" value="ECO:0007669"/>
    <property type="project" value="InterPro"/>
</dbReference>
<dbReference type="RefSeq" id="WP_077026646.1">
    <property type="nucleotide sequence ID" value="NZ_CP017641.1"/>
</dbReference>
<sequence length="187" mass="21041">MSDVTVLLNAIEQGKARSEDLLPMVYDELRRLAAGHMQRERPGQTLQATALVHEAFLRLVGNDDATWENRRHFFGAAALAMQRILVEQARRKQRRKHGGDVQQVHLSDMDIVAENLSAADDLLAIDEALQEFTDQDPDKAELVRLRYFAGLTEPEAAAALNISRATASRWWTYAKAWLFARVNGSAE</sequence>
<dbReference type="InterPro" id="IPR013324">
    <property type="entry name" value="RNA_pol_sigma_r3/r4-like"/>
</dbReference>
<gene>
    <name evidence="2" type="ORF">Fuma_05148</name>
</gene>